<feature type="transmembrane region" description="Helical" evidence="7">
    <location>
        <begin position="55"/>
        <end position="79"/>
    </location>
</feature>
<dbReference type="RefSeq" id="WP_326085085.1">
    <property type="nucleotide sequence ID" value="NZ_JARLKZ010000002.1"/>
</dbReference>
<evidence type="ECO:0000256" key="1">
    <source>
        <dbReference type="ARBA" id="ARBA00004651"/>
    </source>
</evidence>
<comment type="caution">
    <text evidence="9">The sequence shown here is derived from an EMBL/GenBank/DDBJ whole genome shotgun (WGS) entry which is preliminary data.</text>
</comment>
<evidence type="ECO:0000256" key="5">
    <source>
        <dbReference type="ARBA" id="ARBA00022989"/>
    </source>
</evidence>
<keyword evidence="2 7" id="KW-0813">Transport</keyword>
<organism evidence="9 10">
    <name type="scientific">Paenibacillus dokdonensis</name>
    <dbReference type="NCBI Taxonomy" id="2567944"/>
    <lineage>
        <taxon>Bacteria</taxon>
        <taxon>Bacillati</taxon>
        <taxon>Bacillota</taxon>
        <taxon>Bacilli</taxon>
        <taxon>Bacillales</taxon>
        <taxon>Paenibacillaceae</taxon>
        <taxon>Paenibacillus</taxon>
    </lineage>
</organism>
<name>A0ABU6GFG9_9BACL</name>
<gene>
    <name evidence="9" type="ORF">P4H66_01130</name>
</gene>
<dbReference type="PANTHER" id="PTHR30614">
    <property type="entry name" value="MEMBRANE COMPONENT OF AMINO ACID ABC TRANSPORTER"/>
    <property type="match status" value="1"/>
</dbReference>
<evidence type="ECO:0000259" key="8">
    <source>
        <dbReference type="PROSITE" id="PS50928"/>
    </source>
</evidence>
<dbReference type="Gene3D" id="1.10.3720.10">
    <property type="entry name" value="MetI-like"/>
    <property type="match status" value="1"/>
</dbReference>
<evidence type="ECO:0000313" key="10">
    <source>
        <dbReference type="Proteomes" id="UP001344632"/>
    </source>
</evidence>
<dbReference type="CDD" id="cd06261">
    <property type="entry name" value="TM_PBP2"/>
    <property type="match status" value="1"/>
</dbReference>
<comment type="subcellular location">
    <subcellularLocation>
        <location evidence="1 7">Cell membrane</location>
        <topology evidence="1 7">Multi-pass membrane protein</topology>
    </subcellularLocation>
</comment>
<evidence type="ECO:0000256" key="6">
    <source>
        <dbReference type="ARBA" id="ARBA00023136"/>
    </source>
</evidence>
<dbReference type="PROSITE" id="PS50928">
    <property type="entry name" value="ABC_TM1"/>
    <property type="match status" value="1"/>
</dbReference>
<dbReference type="InterPro" id="IPR043429">
    <property type="entry name" value="ArtM/GltK/GlnP/TcyL/YhdX-like"/>
</dbReference>
<proteinExistence type="inferred from homology"/>
<sequence length="218" mass="24173">MDFIGAYSANNLIYLLKGFLVTIEVSVYSIILAFIVGTLMGIIRYAKILVLSQVIALYVGLIRNVPLLLVFFFIFFALPEVGLKMSVFTASVTGLTIYASAMLCEIVRSGLNSIPKGQIEAARSSGLSYISTVRYIVLPQALKRMIPPIVSECTSILKGSSLAIVITLPEMMRSAQIIYNYDVKFVIPILIMVGILYFSVNFTLSFFARRLEKRLTLS</sequence>
<keyword evidence="3" id="KW-1003">Cell membrane</keyword>
<protein>
    <submittedName>
        <fullName evidence="9">Amino acid ABC transporter permease</fullName>
    </submittedName>
</protein>
<dbReference type="InterPro" id="IPR010065">
    <property type="entry name" value="AA_ABC_transptr_permease_3TM"/>
</dbReference>
<comment type="similarity">
    <text evidence="7">Belongs to the binding-protein-dependent transport system permease family.</text>
</comment>
<dbReference type="EMBL" id="JARLKZ010000002">
    <property type="protein sequence ID" value="MEC0238473.1"/>
    <property type="molecule type" value="Genomic_DNA"/>
</dbReference>
<evidence type="ECO:0000256" key="4">
    <source>
        <dbReference type="ARBA" id="ARBA00022692"/>
    </source>
</evidence>
<keyword evidence="4 7" id="KW-0812">Transmembrane</keyword>
<keyword evidence="6 7" id="KW-0472">Membrane</keyword>
<evidence type="ECO:0000256" key="2">
    <source>
        <dbReference type="ARBA" id="ARBA00022448"/>
    </source>
</evidence>
<dbReference type="NCBIfam" id="TIGR01726">
    <property type="entry name" value="HEQRo_perm_3TM"/>
    <property type="match status" value="1"/>
</dbReference>
<keyword evidence="10" id="KW-1185">Reference proteome</keyword>
<dbReference type="InterPro" id="IPR035906">
    <property type="entry name" value="MetI-like_sf"/>
</dbReference>
<dbReference type="Pfam" id="PF00528">
    <property type="entry name" value="BPD_transp_1"/>
    <property type="match status" value="1"/>
</dbReference>
<dbReference type="InterPro" id="IPR000515">
    <property type="entry name" value="MetI-like"/>
</dbReference>
<feature type="transmembrane region" description="Helical" evidence="7">
    <location>
        <begin position="12"/>
        <end position="43"/>
    </location>
</feature>
<feature type="domain" description="ABC transmembrane type-1" evidence="8">
    <location>
        <begin position="19"/>
        <end position="208"/>
    </location>
</feature>
<dbReference type="PANTHER" id="PTHR30614:SF41">
    <property type="entry name" value="INNER MEMBRANE AMINO-ACID ABC TRANSPORTER PERMEASE PROTEIN YHDY"/>
    <property type="match status" value="1"/>
</dbReference>
<evidence type="ECO:0000313" key="9">
    <source>
        <dbReference type="EMBL" id="MEC0238473.1"/>
    </source>
</evidence>
<feature type="transmembrane region" description="Helical" evidence="7">
    <location>
        <begin position="185"/>
        <end position="208"/>
    </location>
</feature>
<evidence type="ECO:0000256" key="3">
    <source>
        <dbReference type="ARBA" id="ARBA00022475"/>
    </source>
</evidence>
<dbReference type="Proteomes" id="UP001344632">
    <property type="component" value="Unassembled WGS sequence"/>
</dbReference>
<dbReference type="SUPFAM" id="SSF161098">
    <property type="entry name" value="MetI-like"/>
    <property type="match status" value="1"/>
</dbReference>
<evidence type="ECO:0000256" key="7">
    <source>
        <dbReference type="RuleBase" id="RU363032"/>
    </source>
</evidence>
<accession>A0ABU6GFG9</accession>
<keyword evidence="5 7" id="KW-1133">Transmembrane helix</keyword>
<reference evidence="9 10" key="1">
    <citation type="submission" date="2023-03" db="EMBL/GenBank/DDBJ databases">
        <title>Bacillus Genome Sequencing.</title>
        <authorList>
            <person name="Dunlap C."/>
        </authorList>
    </citation>
    <scope>NUCLEOTIDE SEQUENCE [LARGE SCALE GENOMIC DNA]</scope>
    <source>
        <strain evidence="9 10">BD-525</strain>
    </source>
</reference>